<comment type="function">
    <text evidence="1 7">RNaseP catalyzes the removal of the 5'-leader sequence from pre-tRNA to produce the mature 5'-terminus. It can also cleave other RNA substrates such as 4.5S RNA. The protein component plays an auxiliary but essential role in vivo by binding to the 5'-leader sequence and broadening the substrate specificity of the ribozyme.</text>
</comment>
<evidence type="ECO:0000313" key="9">
    <source>
        <dbReference type="EMBL" id="MBB1162988.1"/>
    </source>
</evidence>
<evidence type="ECO:0000256" key="6">
    <source>
        <dbReference type="ARBA" id="ARBA00022884"/>
    </source>
</evidence>
<dbReference type="SUPFAM" id="SSF54211">
    <property type="entry name" value="Ribosomal protein S5 domain 2-like"/>
    <property type="match status" value="1"/>
</dbReference>
<evidence type="ECO:0000256" key="5">
    <source>
        <dbReference type="ARBA" id="ARBA00022801"/>
    </source>
</evidence>
<gene>
    <name evidence="7 9" type="primary">rnpA</name>
    <name evidence="9" type="ORF">H4F90_13465</name>
</gene>
<dbReference type="GO" id="GO:0042781">
    <property type="term" value="F:3'-tRNA processing endoribonuclease activity"/>
    <property type="evidence" value="ECO:0007669"/>
    <property type="project" value="TreeGrafter"/>
</dbReference>
<evidence type="ECO:0000256" key="2">
    <source>
        <dbReference type="ARBA" id="ARBA00022694"/>
    </source>
</evidence>
<dbReference type="InterPro" id="IPR020568">
    <property type="entry name" value="Ribosomal_Su5_D2-typ_SF"/>
</dbReference>
<keyword evidence="4 7" id="KW-0255">Endonuclease</keyword>
<dbReference type="PROSITE" id="PS00648">
    <property type="entry name" value="RIBONUCLEASE_P"/>
    <property type="match status" value="1"/>
</dbReference>
<evidence type="ECO:0000313" key="10">
    <source>
        <dbReference type="Proteomes" id="UP000586093"/>
    </source>
</evidence>
<dbReference type="GO" id="GO:0030677">
    <property type="term" value="C:ribonuclease P complex"/>
    <property type="evidence" value="ECO:0007669"/>
    <property type="project" value="TreeGrafter"/>
</dbReference>
<evidence type="ECO:0000256" key="7">
    <source>
        <dbReference type="HAMAP-Rule" id="MF_00227"/>
    </source>
</evidence>
<keyword evidence="6 7" id="KW-0694">RNA-binding</keyword>
<dbReference type="Gene3D" id="3.30.230.10">
    <property type="match status" value="1"/>
</dbReference>
<comment type="subunit">
    <text evidence="7">Consists of a catalytic RNA component (M1 or rnpB) and a protein subunit.</text>
</comment>
<dbReference type="PANTHER" id="PTHR33992:SF1">
    <property type="entry name" value="RIBONUCLEASE P PROTEIN COMPONENT"/>
    <property type="match status" value="1"/>
</dbReference>
<reference evidence="9 10" key="1">
    <citation type="submission" date="2020-08" db="EMBL/GenBank/DDBJ databases">
        <title>Aquariorum lacteus gen. nov., sp. nov., a new member of the family Comamonadaceae, isolated from freshwater aquarium.</title>
        <authorList>
            <person name="Chun S.-J."/>
        </authorList>
    </citation>
    <scope>NUCLEOTIDE SEQUENCE [LARGE SCALE GENOMIC DNA]</scope>
    <source>
        <strain evidence="9 10">SJAQ100</strain>
    </source>
</reference>
<dbReference type="EC" id="3.1.26.5" evidence="7 8"/>
<keyword evidence="3 7" id="KW-0540">Nuclease</keyword>
<dbReference type="EMBL" id="JACIVI010000005">
    <property type="protein sequence ID" value="MBB1162988.1"/>
    <property type="molecule type" value="Genomic_DNA"/>
</dbReference>
<dbReference type="Proteomes" id="UP000586093">
    <property type="component" value="Unassembled WGS sequence"/>
</dbReference>
<accession>A0A839HTE3</accession>
<evidence type="ECO:0000256" key="3">
    <source>
        <dbReference type="ARBA" id="ARBA00022722"/>
    </source>
</evidence>
<dbReference type="PANTHER" id="PTHR33992">
    <property type="entry name" value="RIBONUCLEASE P PROTEIN COMPONENT"/>
    <property type="match status" value="1"/>
</dbReference>
<dbReference type="InterPro" id="IPR000100">
    <property type="entry name" value="RNase_P"/>
</dbReference>
<dbReference type="NCBIfam" id="TIGR00188">
    <property type="entry name" value="rnpA"/>
    <property type="match status" value="1"/>
</dbReference>
<organism evidence="9 10">
    <name type="scientific">Aquariibacter albus</name>
    <dbReference type="NCBI Taxonomy" id="2759899"/>
    <lineage>
        <taxon>Bacteria</taxon>
        <taxon>Pseudomonadati</taxon>
        <taxon>Pseudomonadota</taxon>
        <taxon>Betaproteobacteria</taxon>
        <taxon>Burkholderiales</taxon>
        <taxon>Sphaerotilaceae</taxon>
        <taxon>Aquariibacter</taxon>
    </lineage>
</organism>
<sequence length="152" mass="16315">MSSGDPGSPDLRSRHASLSGAPAFQAVLATRPRARSAHFVLHHQPAATRIAGDLSTGPGLQRPGPVDESHRIGLILPKKQARRAVTRNLIRRQAKVCFAAAAAQLPPGDWVLRLRTGYERSSYPSAASQALREVVRAEIQALFGEAAAGRKR</sequence>
<keyword evidence="2 7" id="KW-0819">tRNA processing</keyword>
<name>A0A839HTE3_9BURK</name>
<protein>
    <recommendedName>
        <fullName evidence="7 8">Ribonuclease P protein component</fullName>
        <shortName evidence="7">RNase P protein</shortName>
        <shortName evidence="7">RNaseP protein</shortName>
        <ecNumber evidence="7 8">3.1.26.5</ecNumber>
    </recommendedName>
    <alternativeName>
        <fullName evidence="7">Protein C5</fullName>
    </alternativeName>
</protein>
<keyword evidence="5 7" id="KW-0378">Hydrolase</keyword>
<dbReference type="GO" id="GO:0004526">
    <property type="term" value="F:ribonuclease P activity"/>
    <property type="evidence" value="ECO:0007669"/>
    <property type="project" value="UniProtKB-UniRule"/>
</dbReference>
<dbReference type="GO" id="GO:0001682">
    <property type="term" value="P:tRNA 5'-leader removal"/>
    <property type="evidence" value="ECO:0007669"/>
    <property type="project" value="UniProtKB-UniRule"/>
</dbReference>
<evidence type="ECO:0000256" key="4">
    <source>
        <dbReference type="ARBA" id="ARBA00022759"/>
    </source>
</evidence>
<keyword evidence="10" id="KW-1185">Reference proteome</keyword>
<dbReference type="AlphaFoldDB" id="A0A839HTE3"/>
<dbReference type="InterPro" id="IPR014721">
    <property type="entry name" value="Ribsml_uS5_D2-typ_fold_subgr"/>
</dbReference>
<dbReference type="InterPro" id="IPR020539">
    <property type="entry name" value="RNase_P_CS"/>
</dbReference>
<evidence type="ECO:0000256" key="8">
    <source>
        <dbReference type="NCBIfam" id="TIGR00188"/>
    </source>
</evidence>
<dbReference type="Pfam" id="PF00825">
    <property type="entry name" value="Ribonuclease_P"/>
    <property type="match status" value="1"/>
</dbReference>
<dbReference type="HAMAP" id="MF_00227">
    <property type="entry name" value="RNase_P"/>
    <property type="match status" value="1"/>
</dbReference>
<comment type="similarity">
    <text evidence="7">Belongs to the RnpA family.</text>
</comment>
<evidence type="ECO:0000256" key="1">
    <source>
        <dbReference type="ARBA" id="ARBA00002663"/>
    </source>
</evidence>
<comment type="catalytic activity">
    <reaction evidence="7">
        <text>Endonucleolytic cleavage of RNA, removing 5'-extranucleotides from tRNA precursor.</text>
        <dbReference type="EC" id="3.1.26.5"/>
    </reaction>
</comment>
<dbReference type="GO" id="GO:0000049">
    <property type="term" value="F:tRNA binding"/>
    <property type="evidence" value="ECO:0007669"/>
    <property type="project" value="UniProtKB-UniRule"/>
</dbReference>
<comment type="caution">
    <text evidence="9">The sequence shown here is derived from an EMBL/GenBank/DDBJ whole genome shotgun (WGS) entry which is preliminary data.</text>
</comment>
<dbReference type="RefSeq" id="WP_182665446.1">
    <property type="nucleotide sequence ID" value="NZ_JACIVI010000005.1"/>
</dbReference>
<proteinExistence type="inferred from homology"/>